<dbReference type="SUPFAM" id="SSF90123">
    <property type="entry name" value="ABC transporter transmembrane region"/>
    <property type="match status" value="1"/>
</dbReference>
<dbReference type="Gene3D" id="1.20.1560.10">
    <property type="entry name" value="ABC transporter type 1, transmembrane domain"/>
    <property type="match status" value="1"/>
</dbReference>
<dbReference type="CDD" id="cd18548">
    <property type="entry name" value="ABC_6TM_Tm287_like"/>
    <property type="match status" value="1"/>
</dbReference>
<dbReference type="STRING" id="679200.HMPREF9333_00628"/>
<evidence type="ECO:0000313" key="12">
    <source>
        <dbReference type="EMBL" id="EHI56098.1"/>
    </source>
</evidence>
<dbReference type="GO" id="GO:0016887">
    <property type="term" value="F:ATP hydrolysis activity"/>
    <property type="evidence" value="ECO:0007669"/>
    <property type="project" value="InterPro"/>
</dbReference>
<evidence type="ECO:0000259" key="10">
    <source>
        <dbReference type="PROSITE" id="PS50893"/>
    </source>
</evidence>
<dbReference type="FunFam" id="3.40.50.300:FF:000221">
    <property type="entry name" value="Multidrug ABC transporter ATP-binding protein"/>
    <property type="match status" value="1"/>
</dbReference>
<feature type="transmembrane region" description="Helical" evidence="9">
    <location>
        <begin position="133"/>
        <end position="151"/>
    </location>
</feature>
<sequence>MLKLIKYLKNYKKEAVLSPLFKFFEAGLELLAPLIIAKMIDIGIKNADKTYIIKMGLLIIVFSFVGLVCAILAQYFAAKAAVGFSTGLRDDLFRHIMSLSMNEADSVGRDTLIARVINDTDQIQMGLNLTFRLVLRSPLIVFGALFMAFTIDGFEALIFAGVILLLCITVVLIMSKSVIYYKNVQKKLDAVLGKISENLAGVRVIRAFSQQEVQKEEFNSISNSLMREQVFAGKLSALMNPITYMIINFGIIAILYTGAVRVYTGRLTQGAVVALVNYMGQILVELLKLANLIILMSRSYACTKRVLGVFDIKNSLIGGELDLGDVFDRVYGSDYKYHDKDDKNGVFPPVIEFDNTGFVYPESGAHAVEGINFSIKRGQTIGIIGATGSGKTTLINLIPRFYDATSGSVKIAGSNIKDYTIESLRKHISVVGQKSLLFSGTIKSNLKWGDSDADDAQLEQALEIAQGKEIIDLKHDGLESEIEQLGRNLSGGQKQRISIARSLVRMPEILILDDSSSALDYLTDFKLRKAISGLDKNMTVIIVSQRVSSIKNADMIIVLDEGRIAGIGTHEELVKSCLLYHEICSSQLFEENAV</sequence>
<feature type="domain" description="ABC transporter" evidence="10">
    <location>
        <begin position="351"/>
        <end position="586"/>
    </location>
</feature>
<keyword evidence="2" id="KW-0813">Transport</keyword>
<evidence type="ECO:0000256" key="6">
    <source>
        <dbReference type="ARBA" id="ARBA00022840"/>
    </source>
</evidence>
<dbReference type="InterPro" id="IPR027417">
    <property type="entry name" value="P-loop_NTPase"/>
</dbReference>
<dbReference type="GO" id="GO:0005886">
    <property type="term" value="C:plasma membrane"/>
    <property type="evidence" value="ECO:0007669"/>
    <property type="project" value="UniProtKB-SubCell"/>
</dbReference>
<dbReference type="HOGENOM" id="CLU_000604_84_3_9"/>
<evidence type="ECO:0000256" key="5">
    <source>
        <dbReference type="ARBA" id="ARBA00022741"/>
    </source>
</evidence>
<keyword evidence="7 9" id="KW-1133">Transmembrane helix</keyword>
<evidence type="ECO:0000256" key="3">
    <source>
        <dbReference type="ARBA" id="ARBA00022475"/>
    </source>
</evidence>
<comment type="caution">
    <text evidence="12">The sequence shown here is derived from an EMBL/GenBank/DDBJ whole genome shotgun (WGS) entry which is preliminary data.</text>
</comment>
<organism evidence="12 13">
    <name type="scientific">Johnsonella ignava ATCC 51276</name>
    <dbReference type="NCBI Taxonomy" id="679200"/>
    <lineage>
        <taxon>Bacteria</taxon>
        <taxon>Bacillati</taxon>
        <taxon>Bacillota</taxon>
        <taxon>Clostridia</taxon>
        <taxon>Lachnospirales</taxon>
        <taxon>Lachnospiraceae</taxon>
        <taxon>Johnsonella</taxon>
    </lineage>
</organism>
<protein>
    <recommendedName>
        <fullName evidence="14">ABC transporter</fullName>
    </recommendedName>
</protein>
<dbReference type="InterPro" id="IPR036640">
    <property type="entry name" value="ABC1_TM_sf"/>
</dbReference>
<feature type="transmembrane region" description="Helical" evidence="9">
    <location>
        <begin position="242"/>
        <end position="263"/>
    </location>
</feature>
<dbReference type="PANTHER" id="PTHR43394">
    <property type="entry name" value="ATP-DEPENDENT PERMEASE MDL1, MITOCHONDRIAL"/>
    <property type="match status" value="1"/>
</dbReference>
<dbReference type="SUPFAM" id="SSF52540">
    <property type="entry name" value="P-loop containing nucleoside triphosphate hydrolases"/>
    <property type="match status" value="1"/>
</dbReference>
<dbReference type="InterPro" id="IPR017871">
    <property type="entry name" value="ABC_transporter-like_CS"/>
</dbReference>
<dbReference type="SMART" id="SM00382">
    <property type="entry name" value="AAA"/>
    <property type="match status" value="1"/>
</dbReference>
<feature type="transmembrane region" description="Helical" evidence="9">
    <location>
        <begin position="157"/>
        <end position="179"/>
    </location>
</feature>
<evidence type="ECO:0000313" key="13">
    <source>
        <dbReference type="Proteomes" id="UP000003011"/>
    </source>
</evidence>
<keyword evidence="3" id="KW-1003">Cell membrane</keyword>
<proteinExistence type="predicted"/>
<feature type="transmembrane region" description="Helical" evidence="9">
    <location>
        <begin position="275"/>
        <end position="295"/>
    </location>
</feature>
<dbReference type="Proteomes" id="UP000003011">
    <property type="component" value="Unassembled WGS sequence"/>
</dbReference>
<dbReference type="GO" id="GO:0015421">
    <property type="term" value="F:ABC-type oligopeptide transporter activity"/>
    <property type="evidence" value="ECO:0007669"/>
    <property type="project" value="TreeGrafter"/>
</dbReference>
<dbReference type="PROSITE" id="PS50893">
    <property type="entry name" value="ABC_TRANSPORTER_2"/>
    <property type="match status" value="1"/>
</dbReference>
<dbReference type="InterPro" id="IPR011527">
    <property type="entry name" value="ABC1_TM_dom"/>
</dbReference>
<dbReference type="InterPro" id="IPR003593">
    <property type="entry name" value="AAA+_ATPase"/>
</dbReference>
<dbReference type="AlphaFoldDB" id="G5GGD8"/>
<dbReference type="OrthoDB" id="9762778at2"/>
<dbReference type="Pfam" id="PF00664">
    <property type="entry name" value="ABC_membrane"/>
    <property type="match status" value="1"/>
</dbReference>
<dbReference type="PANTHER" id="PTHR43394:SF1">
    <property type="entry name" value="ATP-BINDING CASSETTE SUB-FAMILY B MEMBER 10, MITOCHONDRIAL"/>
    <property type="match status" value="1"/>
</dbReference>
<dbReference type="InterPro" id="IPR003439">
    <property type="entry name" value="ABC_transporter-like_ATP-bd"/>
</dbReference>
<feature type="transmembrane region" description="Helical" evidence="9">
    <location>
        <begin position="20"/>
        <end position="40"/>
    </location>
</feature>
<comment type="subcellular location">
    <subcellularLocation>
        <location evidence="1">Cell membrane</location>
        <topology evidence="1">Multi-pass membrane protein</topology>
    </subcellularLocation>
</comment>
<evidence type="ECO:0000256" key="8">
    <source>
        <dbReference type="ARBA" id="ARBA00023136"/>
    </source>
</evidence>
<keyword evidence="8 9" id="KW-0472">Membrane</keyword>
<dbReference type="GO" id="GO:0005524">
    <property type="term" value="F:ATP binding"/>
    <property type="evidence" value="ECO:0007669"/>
    <property type="project" value="UniProtKB-KW"/>
</dbReference>
<evidence type="ECO:0000256" key="9">
    <source>
        <dbReference type="SAM" id="Phobius"/>
    </source>
</evidence>
<evidence type="ECO:0000256" key="7">
    <source>
        <dbReference type="ARBA" id="ARBA00022989"/>
    </source>
</evidence>
<evidence type="ECO:0000256" key="1">
    <source>
        <dbReference type="ARBA" id="ARBA00004651"/>
    </source>
</evidence>
<keyword evidence="5" id="KW-0547">Nucleotide-binding</keyword>
<accession>G5GGD8</accession>
<dbReference type="InterPro" id="IPR039421">
    <property type="entry name" value="Type_1_exporter"/>
</dbReference>
<keyword evidence="13" id="KW-1185">Reference proteome</keyword>
<dbReference type="PATRIC" id="fig|679200.3.peg.662"/>
<evidence type="ECO:0000259" key="11">
    <source>
        <dbReference type="PROSITE" id="PS50929"/>
    </source>
</evidence>
<name>G5GGD8_9FIRM</name>
<dbReference type="PROSITE" id="PS50929">
    <property type="entry name" value="ABC_TM1F"/>
    <property type="match status" value="1"/>
</dbReference>
<dbReference type="RefSeq" id="WP_005539758.1">
    <property type="nucleotide sequence ID" value="NZ_JH378830.1"/>
</dbReference>
<evidence type="ECO:0000256" key="2">
    <source>
        <dbReference type="ARBA" id="ARBA00022448"/>
    </source>
</evidence>
<gene>
    <name evidence="12" type="ORF">HMPREF9333_00628</name>
</gene>
<reference evidence="12 13" key="1">
    <citation type="submission" date="2011-08" db="EMBL/GenBank/DDBJ databases">
        <title>The Genome Sequence of Johnsonella ignava ATCC 51276.</title>
        <authorList>
            <consortium name="The Broad Institute Genome Sequencing Platform"/>
            <person name="Earl A."/>
            <person name="Ward D."/>
            <person name="Feldgarden M."/>
            <person name="Gevers D."/>
            <person name="Izard J."/>
            <person name="Blanton J.M."/>
            <person name="Baranova O.V."/>
            <person name="Dewhirst F.E."/>
            <person name="Young S.K."/>
            <person name="Zeng Q."/>
            <person name="Gargeya S."/>
            <person name="Fitzgerald M."/>
            <person name="Haas B."/>
            <person name="Abouelleil A."/>
            <person name="Alvarado L."/>
            <person name="Arachchi H.M."/>
            <person name="Berlin A."/>
            <person name="Brown A."/>
            <person name="Chapman S.B."/>
            <person name="Chen Z."/>
            <person name="Dunbar C."/>
            <person name="Freedman E."/>
            <person name="Gearin G."/>
            <person name="Gellesch M."/>
            <person name="Goldberg J."/>
            <person name="Griggs A."/>
            <person name="Gujja S."/>
            <person name="Heiman D."/>
            <person name="Howarth C."/>
            <person name="Larson L."/>
            <person name="Lui A."/>
            <person name="MacDonald P.J.P."/>
            <person name="Montmayeur A."/>
            <person name="Murphy C."/>
            <person name="Neiman D."/>
            <person name="Pearson M."/>
            <person name="Priest M."/>
            <person name="Roberts A."/>
            <person name="Saif S."/>
            <person name="Shea T."/>
            <person name="Shenoy N."/>
            <person name="Sisk P."/>
            <person name="Stolte C."/>
            <person name="Sykes S."/>
            <person name="Wortman J."/>
            <person name="Nusbaum C."/>
            <person name="Birren B."/>
        </authorList>
    </citation>
    <scope>NUCLEOTIDE SEQUENCE [LARGE SCALE GENOMIC DNA]</scope>
    <source>
        <strain evidence="12 13">ATCC 51276</strain>
    </source>
</reference>
<dbReference type="Pfam" id="PF00005">
    <property type="entry name" value="ABC_tran"/>
    <property type="match status" value="1"/>
</dbReference>
<keyword evidence="6" id="KW-0067">ATP-binding</keyword>
<dbReference type="eggNOG" id="COG1132">
    <property type="taxonomic scope" value="Bacteria"/>
</dbReference>
<keyword evidence="4 9" id="KW-0812">Transmembrane</keyword>
<dbReference type="PROSITE" id="PS00211">
    <property type="entry name" value="ABC_TRANSPORTER_1"/>
    <property type="match status" value="1"/>
</dbReference>
<evidence type="ECO:0008006" key="14">
    <source>
        <dbReference type="Google" id="ProtNLM"/>
    </source>
</evidence>
<dbReference type="EMBL" id="ACZL01000012">
    <property type="protein sequence ID" value="EHI56098.1"/>
    <property type="molecule type" value="Genomic_DNA"/>
</dbReference>
<dbReference type="Gene3D" id="3.40.50.300">
    <property type="entry name" value="P-loop containing nucleotide triphosphate hydrolases"/>
    <property type="match status" value="1"/>
</dbReference>
<feature type="transmembrane region" description="Helical" evidence="9">
    <location>
        <begin position="52"/>
        <end position="77"/>
    </location>
</feature>
<evidence type="ECO:0000256" key="4">
    <source>
        <dbReference type="ARBA" id="ARBA00022692"/>
    </source>
</evidence>
<feature type="domain" description="ABC transmembrane type-1" evidence="11">
    <location>
        <begin position="16"/>
        <end position="298"/>
    </location>
</feature>